<dbReference type="GO" id="GO:0043041">
    <property type="term" value="P:amino acid activation for nonribosomal peptide biosynthetic process"/>
    <property type="evidence" value="ECO:0007669"/>
    <property type="project" value="TreeGrafter"/>
</dbReference>
<dbReference type="GO" id="GO:0005829">
    <property type="term" value="C:cytosol"/>
    <property type="evidence" value="ECO:0007669"/>
    <property type="project" value="TreeGrafter"/>
</dbReference>
<dbReference type="GO" id="GO:0031177">
    <property type="term" value="F:phosphopantetheine binding"/>
    <property type="evidence" value="ECO:0007669"/>
    <property type="project" value="TreeGrafter"/>
</dbReference>
<feature type="domain" description="Condensation" evidence="1">
    <location>
        <begin position="1"/>
        <end position="139"/>
    </location>
</feature>
<accession>A0A168KX61</accession>
<dbReference type="SUPFAM" id="SSF52777">
    <property type="entry name" value="CoA-dependent acyltransferases"/>
    <property type="match status" value="2"/>
</dbReference>
<protein>
    <submittedName>
        <fullName evidence="2">Destruxin synthetase</fullName>
    </submittedName>
</protein>
<dbReference type="InterPro" id="IPR001242">
    <property type="entry name" value="Condensation_dom"/>
</dbReference>
<reference evidence="2 3" key="1">
    <citation type="journal article" date="2016" name="Genome Biol. Evol.">
        <title>Divergent and convergent evolution of fungal pathogenicity.</title>
        <authorList>
            <person name="Shang Y."/>
            <person name="Xiao G."/>
            <person name="Zheng P."/>
            <person name="Cen K."/>
            <person name="Zhan S."/>
            <person name="Wang C."/>
        </authorList>
    </citation>
    <scope>NUCLEOTIDE SEQUENCE [LARGE SCALE GENOMIC DNA]</scope>
    <source>
        <strain evidence="2 3">RCEF 1005</strain>
    </source>
</reference>
<keyword evidence="3" id="KW-1185">Reference proteome</keyword>
<dbReference type="EMBL" id="AZHF01000001">
    <property type="protein sequence ID" value="OAA82397.1"/>
    <property type="molecule type" value="Genomic_DNA"/>
</dbReference>
<evidence type="ECO:0000313" key="2">
    <source>
        <dbReference type="EMBL" id="OAA82397.1"/>
    </source>
</evidence>
<dbReference type="PANTHER" id="PTHR45527">
    <property type="entry name" value="NONRIBOSOMAL PEPTIDE SYNTHETASE"/>
    <property type="match status" value="1"/>
</dbReference>
<dbReference type="Pfam" id="PF00668">
    <property type="entry name" value="Condensation"/>
    <property type="match status" value="1"/>
</dbReference>
<dbReference type="STRING" id="1081108.A0A168KX61"/>
<dbReference type="GO" id="GO:0044550">
    <property type="term" value="P:secondary metabolite biosynthetic process"/>
    <property type="evidence" value="ECO:0007669"/>
    <property type="project" value="TreeGrafter"/>
</dbReference>
<dbReference type="Gene3D" id="3.30.559.30">
    <property type="entry name" value="Nonribosomal peptide synthetase, condensation domain"/>
    <property type="match status" value="1"/>
</dbReference>
<sequence>MHSLIADGWSVGVLSRELATYYSAAIRSLDPLAQLDPLSIEYGDYSAWQRQQAQTAEYQRQLDYWTSCIEASRPAELLRDRPRPVIPTGCAEVEQFKIDHALYDRLQQFCKEREVTLSVVMLSALAATSYRLTGVNDAV</sequence>
<dbReference type="Proteomes" id="UP000076881">
    <property type="component" value="Unassembled WGS sequence"/>
</dbReference>
<dbReference type="InterPro" id="IPR023213">
    <property type="entry name" value="CAT-like_dom_sf"/>
</dbReference>
<evidence type="ECO:0000313" key="3">
    <source>
        <dbReference type="Proteomes" id="UP000076881"/>
    </source>
</evidence>
<dbReference type="OrthoDB" id="3753210at2759"/>
<dbReference type="GO" id="GO:0003824">
    <property type="term" value="F:catalytic activity"/>
    <property type="evidence" value="ECO:0007669"/>
    <property type="project" value="InterPro"/>
</dbReference>
<gene>
    <name evidence="2" type="ORF">LEL_01942</name>
</gene>
<proteinExistence type="predicted"/>
<name>A0A168KX61_CORDF</name>
<organism evidence="2 3">
    <name type="scientific">Akanthomyces lecanii RCEF 1005</name>
    <dbReference type="NCBI Taxonomy" id="1081108"/>
    <lineage>
        <taxon>Eukaryota</taxon>
        <taxon>Fungi</taxon>
        <taxon>Dikarya</taxon>
        <taxon>Ascomycota</taxon>
        <taxon>Pezizomycotina</taxon>
        <taxon>Sordariomycetes</taxon>
        <taxon>Hypocreomycetidae</taxon>
        <taxon>Hypocreales</taxon>
        <taxon>Cordycipitaceae</taxon>
        <taxon>Akanthomyces</taxon>
        <taxon>Cordyceps confragosa</taxon>
    </lineage>
</organism>
<dbReference type="Gene3D" id="3.30.559.10">
    <property type="entry name" value="Chloramphenicol acetyltransferase-like domain"/>
    <property type="match status" value="1"/>
</dbReference>
<dbReference type="AlphaFoldDB" id="A0A168KX61"/>
<evidence type="ECO:0000259" key="1">
    <source>
        <dbReference type="Pfam" id="PF00668"/>
    </source>
</evidence>
<comment type="caution">
    <text evidence="2">The sequence shown here is derived from an EMBL/GenBank/DDBJ whole genome shotgun (WGS) entry which is preliminary data.</text>
</comment>
<dbReference type="PANTHER" id="PTHR45527:SF1">
    <property type="entry name" value="FATTY ACID SYNTHASE"/>
    <property type="match status" value="1"/>
</dbReference>